<dbReference type="InterPro" id="IPR001279">
    <property type="entry name" value="Metallo-B-lactamas"/>
</dbReference>
<evidence type="ECO:0000259" key="1">
    <source>
        <dbReference type="SMART" id="SM00849"/>
    </source>
</evidence>
<dbReference type="Gene3D" id="3.60.15.10">
    <property type="entry name" value="Ribonuclease Z/Hydroxyacylglutathione hydrolase-like"/>
    <property type="match status" value="1"/>
</dbReference>
<sequence length="201" mass="23089">MKIKENVLMLDSTRGSNCFIVFDKEIILIDTGLPFMGKNIIKELKTLGIKLTDIKHILLTHHDVDHISNIKLLKEKTGAKVWAHVEDIPFIIGEKDRPGFKKFIGKAISRRLIKDVEPYGENMKIGNIKIIHTPGHTPGHVCMIFEDVLFAGDLVKNKNGNIVPYPNPWNWDYKKMMKSIRELDNLKYEWICMSHGTPCIK</sequence>
<name>A0A0H3MZ43_CLODC</name>
<dbReference type="CDD" id="cd07721">
    <property type="entry name" value="yflN-like_MBL-fold"/>
    <property type="match status" value="1"/>
</dbReference>
<dbReference type="HOGENOM" id="CLU_030571_2_4_9"/>
<gene>
    <name evidence="2" type="ordered locus">CD196_0420</name>
</gene>
<evidence type="ECO:0000313" key="2">
    <source>
        <dbReference type="EMBL" id="CBA60822.1"/>
    </source>
</evidence>
<dbReference type="EMBL" id="FN538970">
    <property type="protein sequence ID" value="CBA60822.1"/>
    <property type="molecule type" value="Genomic_DNA"/>
</dbReference>
<dbReference type="AlphaFoldDB" id="A0A0H3MZ43"/>
<dbReference type="Pfam" id="PF00753">
    <property type="entry name" value="Lactamase_B"/>
    <property type="match status" value="1"/>
</dbReference>
<dbReference type="InterPro" id="IPR036866">
    <property type="entry name" value="RibonucZ/Hydroxyglut_hydro"/>
</dbReference>
<dbReference type="Proteomes" id="UP000002068">
    <property type="component" value="Chromosome"/>
</dbReference>
<proteinExistence type="predicted"/>
<dbReference type="GO" id="GO:0016787">
    <property type="term" value="F:hydrolase activity"/>
    <property type="evidence" value="ECO:0007669"/>
    <property type="project" value="UniProtKB-KW"/>
</dbReference>
<dbReference type="PANTHER" id="PTHR42951">
    <property type="entry name" value="METALLO-BETA-LACTAMASE DOMAIN-CONTAINING"/>
    <property type="match status" value="1"/>
</dbReference>
<keyword evidence="2" id="KW-0378">Hydrolase</keyword>
<dbReference type="SUPFAM" id="SSF56281">
    <property type="entry name" value="Metallo-hydrolase/oxidoreductase"/>
    <property type="match status" value="1"/>
</dbReference>
<dbReference type="RefSeq" id="WP_009888297.1">
    <property type="nucleotide sequence ID" value="NC_013315.1"/>
</dbReference>
<reference evidence="2 3" key="1">
    <citation type="journal article" date="2009" name="Genome Biol.">
        <title>Comparative genome and phenotypic analysis of Clostridium difficile 027 strains provides insight into the evolution of a hypervirulent bacterium.</title>
        <authorList>
            <person name="Stabler R.A."/>
            <person name="He M."/>
            <person name="Dawson L."/>
            <person name="Martin M."/>
            <person name="Valiente E."/>
            <person name="Corton C."/>
            <person name="Lawley T.D."/>
            <person name="Sebaihia M."/>
            <person name="Quail M.A."/>
            <person name="Rose G."/>
            <person name="Gerding D.N."/>
            <person name="Gibert M."/>
            <person name="Popoff M.R."/>
            <person name="Parkhill J."/>
            <person name="Dougan G."/>
            <person name="Wren B.W."/>
        </authorList>
    </citation>
    <scope>NUCLEOTIDE SEQUENCE [LARGE SCALE GENOMIC DNA]</scope>
    <source>
        <strain evidence="2 3">CD196</strain>
    </source>
</reference>
<protein>
    <submittedName>
        <fullName evidence="2">Hydrolase</fullName>
    </submittedName>
</protein>
<dbReference type="InterPro" id="IPR050855">
    <property type="entry name" value="NDM-1-like"/>
</dbReference>
<evidence type="ECO:0000313" key="3">
    <source>
        <dbReference type="Proteomes" id="UP000002068"/>
    </source>
</evidence>
<dbReference type="PANTHER" id="PTHR42951:SF17">
    <property type="entry name" value="METALLO-BETA-LACTAMASE DOMAIN-CONTAINING PROTEIN"/>
    <property type="match status" value="1"/>
</dbReference>
<dbReference type="SMART" id="SM00849">
    <property type="entry name" value="Lactamase_B"/>
    <property type="match status" value="1"/>
</dbReference>
<dbReference type="KEGG" id="cdc:CD196_0420"/>
<organism evidence="2 3">
    <name type="scientific">Clostridioides difficile (strain CD196)</name>
    <name type="common">Peptoclostridium difficile</name>
    <dbReference type="NCBI Taxonomy" id="645462"/>
    <lineage>
        <taxon>Bacteria</taxon>
        <taxon>Bacillati</taxon>
        <taxon>Bacillota</taxon>
        <taxon>Clostridia</taxon>
        <taxon>Peptostreptococcales</taxon>
        <taxon>Peptostreptococcaceae</taxon>
        <taxon>Clostridioides</taxon>
    </lineage>
</organism>
<feature type="domain" description="Metallo-beta-lactamase" evidence="1">
    <location>
        <begin position="15"/>
        <end position="195"/>
    </location>
</feature>
<accession>A0A0H3MZ43</accession>